<sequence length="231" mass="25997">MTQNETLTRAPLRTPKAAAIAGIVFSVLLIIIFWLLWISTPRDPQEPGSWLRDSSKTVALALNLVPFAGIAFLWFIGVLRDRLGQAEDRFFATVFFGSGLLYLAMLFSAAALIGAIIIAFYARPEELVGSTTFHFARAAIFNIVNIYMTKMASVFMVTTSTLAIYTEISPRWLVFLGYGMALVLLFGSYYISWSFIIFPLWVLMTSIYILVDNIWRRSPERDAKSHSLEAL</sequence>
<dbReference type="eggNOG" id="ENOG5030H5P">
    <property type="taxonomic scope" value="Bacteria"/>
</dbReference>
<feature type="transmembrane region" description="Helical" evidence="1">
    <location>
        <begin position="140"/>
        <end position="165"/>
    </location>
</feature>
<organism evidence="2 3">
    <name type="scientific">Beijerinckia indica subsp. indica (strain ATCC 9039 / DSM 1715 / NCIMB 8712)</name>
    <dbReference type="NCBI Taxonomy" id="395963"/>
    <lineage>
        <taxon>Bacteria</taxon>
        <taxon>Pseudomonadati</taxon>
        <taxon>Pseudomonadota</taxon>
        <taxon>Alphaproteobacteria</taxon>
        <taxon>Hyphomicrobiales</taxon>
        <taxon>Beijerinckiaceae</taxon>
        <taxon>Beijerinckia</taxon>
    </lineage>
</organism>
<evidence type="ECO:0000313" key="3">
    <source>
        <dbReference type="Proteomes" id="UP000001695"/>
    </source>
</evidence>
<keyword evidence="1" id="KW-0472">Membrane</keyword>
<accession>B2IEI4</accession>
<keyword evidence="3" id="KW-1185">Reference proteome</keyword>
<protein>
    <recommendedName>
        <fullName evidence="4">Transmembrane protein</fullName>
    </recommendedName>
</protein>
<proteinExistence type="predicted"/>
<feature type="transmembrane region" description="Helical" evidence="1">
    <location>
        <begin position="17"/>
        <end position="38"/>
    </location>
</feature>
<dbReference type="AlphaFoldDB" id="B2IEI4"/>
<keyword evidence="1" id="KW-1133">Transmembrane helix</keyword>
<dbReference type="OrthoDB" id="3381134at2"/>
<evidence type="ECO:0000313" key="2">
    <source>
        <dbReference type="EMBL" id="ACB95585.1"/>
    </source>
</evidence>
<feature type="transmembrane region" description="Helical" evidence="1">
    <location>
        <begin position="91"/>
        <end position="120"/>
    </location>
</feature>
<dbReference type="HOGENOM" id="CLU_1325693_0_0_5"/>
<evidence type="ECO:0000256" key="1">
    <source>
        <dbReference type="SAM" id="Phobius"/>
    </source>
</evidence>
<gene>
    <name evidence="2" type="ordered locus">Bind_1962</name>
</gene>
<evidence type="ECO:0008006" key="4">
    <source>
        <dbReference type="Google" id="ProtNLM"/>
    </source>
</evidence>
<dbReference type="STRING" id="395963.Bind_1962"/>
<feature type="transmembrane region" description="Helical" evidence="1">
    <location>
        <begin position="172"/>
        <end position="190"/>
    </location>
</feature>
<dbReference type="EMBL" id="CP001016">
    <property type="protein sequence ID" value="ACB95585.1"/>
    <property type="molecule type" value="Genomic_DNA"/>
</dbReference>
<dbReference type="KEGG" id="bid:Bind_1962"/>
<dbReference type="RefSeq" id="WP_012384941.1">
    <property type="nucleotide sequence ID" value="NC_010581.1"/>
</dbReference>
<reference evidence="2 3" key="2">
    <citation type="journal article" date="2010" name="J. Bacteriol.">
        <title>Complete genome sequence of Beijerinckia indica subsp. indica.</title>
        <authorList>
            <person name="Tamas I."/>
            <person name="Dedysh S.N."/>
            <person name="Liesack W."/>
            <person name="Stott M.B."/>
            <person name="Alam M."/>
            <person name="Murrell J.C."/>
            <person name="Dunfield P.F."/>
        </authorList>
    </citation>
    <scope>NUCLEOTIDE SEQUENCE [LARGE SCALE GENOMIC DNA]</scope>
    <source>
        <strain evidence="3">ATCC 9039 / DSM 1715 / NCIMB 8712</strain>
    </source>
</reference>
<reference evidence="3" key="1">
    <citation type="submission" date="2008-03" db="EMBL/GenBank/DDBJ databases">
        <title>Complete sequence of chromosome of Beijerinckia indica subsp. indica ATCC 9039.</title>
        <authorList>
            <consortium name="US DOE Joint Genome Institute"/>
            <person name="Copeland A."/>
            <person name="Lucas S."/>
            <person name="Lapidus A."/>
            <person name="Glavina del Rio T."/>
            <person name="Dalin E."/>
            <person name="Tice H."/>
            <person name="Bruce D."/>
            <person name="Goodwin L."/>
            <person name="Pitluck S."/>
            <person name="LaButti K."/>
            <person name="Schmutz J."/>
            <person name="Larimer F."/>
            <person name="Land M."/>
            <person name="Hauser L."/>
            <person name="Kyrpides N."/>
            <person name="Mikhailova N."/>
            <person name="Dunfield P.F."/>
            <person name="Dedysh S.N."/>
            <person name="Liesack W."/>
            <person name="Saw J.H."/>
            <person name="Alam M."/>
            <person name="Chen Y."/>
            <person name="Murrell J.C."/>
            <person name="Richardson P."/>
        </authorList>
    </citation>
    <scope>NUCLEOTIDE SEQUENCE [LARGE SCALE GENOMIC DNA]</scope>
    <source>
        <strain evidence="3">ATCC 9039 / DSM 1715 / NCIMB 8712</strain>
    </source>
</reference>
<dbReference type="Proteomes" id="UP000001695">
    <property type="component" value="Chromosome"/>
</dbReference>
<keyword evidence="1" id="KW-0812">Transmembrane</keyword>
<feature type="transmembrane region" description="Helical" evidence="1">
    <location>
        <begin position="196"/>
        <end position="215"/>
    </location>
</feature>
<feature type="transmembrane region" description="Helical" evidence="1">
    <location>
        <begin position="58"/>
        <end position="79"/>
    </location>
</feature>
<name>B2IEI4_BEII9</name>